<protein>
    <submittedName>
        <fullName evidence="2">Uncharacterized protein</fullName>
    </submittedName>
</protein>
<sequence length="161" mass="17847">MAETAPSSREVPKLPHGLKSPVHPEKGWNRRGKEPGSTDDQRQTSTNCSSTLTGFGWTTDGISPRSRSPALSTPPGPPMARKDSASSWTKQKIPSPRRANPCCRRGGTRRSAKSARLLGPTRRSGPAWRRRSRNGTFTSTTTTWLWLCNCGAWVRRSITFW</sequence>
<evidence type="ECO:0000256" key="1">
    <source>
        <dbReference type="SAM" id="MobiDB-lite"/>
    </source>
</evidence>
<feature type="compositionally biased region" description="Basic and acidic residues" evidence="1">
    <location>
        <begin position="22"/>
        <end position="42"/>
    </location>
</feature>
<name>A0A9P5EJ17_COLSI</name>
<keyword evidence="3" id="KW-1185">Reference proteome</keyword>
<organism evidence="2 3">
    <name type="scientific">Colletotrichum siamense</name>
    <name type="common">Anthracnose fungus</name>
    <dbReference type="NCBI Taxonomy" id="690259"/>
    <lineage>
        <taxon>Eukaryota</taxon>
        <taxon>Fungi</taxon>
        <taxon>Dikarya</taxon>
        <taxon>Ascomycota</taxon>
        <taxon>Pezizomycotina</taxon>
        <taxon>Sordariomycetes</taxon>
        <taxon>Hypocreomycetidae</taxon>
        <taxon>Glomerellales</taxon>
        <taxon>Glomerellaceae</taxon>
        <taxon>Colletotrichum</taxon>
        <taxon>Colletotrichum gloeosporioides species complex</taxon>
    </lineage>
</organism>
<gene>
    <name evidence="2" type="ORF">CGCSCA2_v012223</name>
</gene>
<accession>A0A9P5EJ17</accession>
<dbReference type="EMBL" id="QPMT01000053">
    <property type="protein sequence ID" value="KAF4848751.1"/>
    <property type="molecule type" value="Genomic_DNA"/>
</dbReference>
<feature type="region of interest" description="Disordered" evidence="1">
    <location>
        <begin position="1"/>
        <end position="134"/>
    </location>
</feature>
<dbReference type="Proteomes" id="UP000711996">
    <property type="component" value="Unassembled WGS sequence"/>
</dbReference>
<proteinExistence type="predicted"/>
<comment type="caution">
    <text evidence="2">The sequence shown here is derived from an EMBL/GenBank/DDBJ whole genome shotgun (WGS) entry which is preliminary data.</text>
</comment>
<evidence type="ECO:0000313" key="2">
    <source>
        <dbReference type="EMBL" id="KAF4848751.1"/>
    </source>
</evidence>
<evidence type="ECO:0000313" key="3">
    <source>
        <dbReference type="Proteomes" id="UP000711996"/>
    </source>
</evidence>
<dbReference type="AlphaFoldDB" id="A0A9P5EJ17"/>
<feature type="compositionally biased region" description="Polar residues" evidence="1">
    <location>
        <begin position="43"/>
        <end position="53"/>
    </location>
</feature>
<reference evidence="2" key="1">
    <citation type="submission" date="2019-06" db="EMBL/GenBank/DDBJ databases">
        <authorList>
            <person name="Gan P."/>
            <person name="Shirasu K."/>
        </authorList>
    </citation>
    <scope>NUCLEOTIDE SEQUENCE [LARGE SCALE GENOMIC DNA]</scope>
    <source>
        <strain evidence="2">CAD2</strain>
    </source>
</reference>